<proteinExistence type="predicted"/>
<accession>A0A2P2N3F2</accession>
<protein>
    <submittedName>
        <fullName evidence="1">Uncharacterized protein</fullName>
    </submittedName>
</protein>
<evidence type="ECO:0000313" key="1">
    <source>
        <dbReference type="EMBL" id="MBX37004.1"/>
    </source>
</evidence>
<reference evidence="1" key="1">
    <citation type="submission" date="2018-02" db="EMBL/GenBank/DDBJ databases">
        <title>Rhizophora mucronata_Transcriptome.</title>
        <authorList>
            <person name="Meera S.P."/>
            <person name="Sreeshan A."/>
            <person name="Augustine A."/>
        </authorList>
    </citation>
    <scope>NUCLEOTIDE SEQUENCE</scope>
    <source>
        <tissue evidence="1">Leaf</tissue>
    </source>
</reference>
<sequence length="47" mass="5550">MKSDIMHLILCTYHTNVLSTHSKSNCAVKIITQNTFFLFYMQIKKKK</sequence>
<name>A0A2P2N3F2_RHIMU</name>
<organism evidence="1">
    <name type="scientific">Rhizophora mucronata</name>
    <name type="common">Asiatic mangrove</name>
    <dbReference type="NCBI Taxonomy" id="61149"/>
    <lineage>
        <taxon>Eukaryota</taxon>
        <taxon>Viridiplantae</taxon>
        <taxon>Streptophyta</taxon>
        <taxon>Embryophyta</taxon>
        <taxon>Tracheophyta</taxon>
        <taxon>Spermatophyta</taxon>
        <taxon>Magnoliopsida</taxon>
        <taxon>eudicotyledons</taxon>
        <taxon>Gunneridae</taxon>
        <taxon>Pentapetalae</taxon>
        <taxon>rosids</taxon>
        <taxon>fabids</taxon>
        <taxon>Malpighiales</taxon>
        <taxon>Rhizophoraceae</taxon>
        <taxon>Rhizophora</taxon>
    </lineage>
</organism>
<dbReference type="AlphaFoldDB" id="A0A2P2N3F2"/>
<dbReference type="EMBL" id="GGEC01056520">
    <property type="protein sequence ID" value="MBX37004.1"/>
    <property type="molecule type" value="Transcribed_RNA"/>
</dbReference>